<name>A0A6N2UI42_9FIRM</name>
<dbReference type="EMBL" id="CACRST010000018">
    <property type="protein sequence ID" value="VYT14936.1"/>
    <property type="molecule type" value="Genomic_DNA"/>
</dbReference>
<dbReference type="SUPFAM" id="SSF141523">
    <property type="entry name" value="L,D-transpeptidase catalytic domain-like"/>
    <property type="match status" value="1"/>
</dbReference>
<keyword evidence="2" id="KW-0808">Transferase</keyword>
<evidence type="ECO:0000256" key="7">
    <source>
        <dbReference type="SAM" id="MobiDB-lite"/>
    </source>
</evidence>
<dbReference type="GO" id="GO:0071972">
    <property type="term" value="F:peptidoglycan L,D-transpeptidase activity"/>
    <property type="evidence" value="ECO:0007669"/>
    <property type="project" value="TreeGrafter"/>
</dbReference>
<keyword evidence="8" id="KW-0732">Signal</keyword>
<dbReference type="GO" id="GO:0008360">
    <property type="term" value="P:regulation of cell shape"/>
    <property type="evidence" value="ECO:0007669"/>
    <property type="project" value="UniProtKB-UniRule"/>
</dbReference>
<dbReference type="InterPro" id="IPR005490">
    <property type="entry name" value="LD_TPept_cat_dom"/>
</dbReference>
<dbReference type="AlphaFoldDB" id="A0A6N2UI42"/>
<dbReference type="PANTHER" id="PTHR30582:SF2">
    <property type="entry name" value="L,D-TRANSPEPTIDASE YCIB-RELATED"/>
    <property type="match status" value="1"/>
</dbReference>
<dbReference type="InterPro" id="IPR038063">
    <property type="entry name" value="Transpep_catalytic_dom"/>
</dbReference>
<reference evidence="10" key="1">
    <citation type="submission" date="2019-11" db="EMBL/GenBank/DDBJ databases">
        <authorList>
            <person name="Feng L."/>
        </authorList>
    </citation>
    <scope>NUCLEOTIDE SEQUENCE</scope>
    <source>
        <strain evidence="10">BgluceraseaLFYP119</strain>
    </source>
</reference>
<dbReference type="Gene3D" id="2.10.270.10">
    <property type="entry name" value="Cholin Binding"/>
    <property type="match status" value="4"/>
</dbReference>
<feature type="chain" id="PRO_5039136787" evidence="8">
    <location>
        <begin position="23"/>
        <end position="912"/>
    </location>
</feature>
<evidence type="ECO:0000256" key="4">
    <source>
        <dbReference type="ARBA" id="ARBA00022984"/>
    </source>
</evidence>
<feature type="compositionally biased region" description="Acidic residues" evidence="7">
    <location>
        <begin position="63"/>
        <end position="86"/>
    </location>
</feature>
<dbReference type="GO" id="GO:0018104">
    <property type="term" value="P:peptidoglycan-protein cross-linking"/>
    <property type="evidence" value="ECO:0007669"/>
    <property type="project" value="TreeGrafter"/>
</dbReference>
<dbReference type="Pfam" id="PF03734">
    <property type="entry name" value="YkuD"/>
    <property type="match status" value="1"/>
</dbReference>
<sequence>MKKRVVAFLLSMTLCSAMVAEAGAAAYVDPVSGVSQEAAEVSEEAFSDSEDAGFADQGQTEDAQTEESGVTEEDGIVTEGSEEEQQPSDGASDIITDDTADSVVDGETEGAEDVPAEDDSTEGTDQEEGIMEDLFSSGDEAAVSDQQTDAPEVTEEDASQASLAFEKEDENGKTATLSCIRWEEENSKWKLRKLPKTAENTATEETETPSAGEVQTLEETAEDLAVQEEGFEGAEAEADDTAVPETIPEMEDMSGELTEPETADVPEPETEAAADVQTAAPEYYKNQIITVITMDELGQNKLSEGTYYFDENGYLVTGRTTVKPGTAGYDRGEAAGYYFLDSSKAKVTNPGTRAADAVTPYNSDLGKMQKNIQWDWDGTRFHNYGEDGAETVIKDDIYTINNATYYLQSGKPYANGVLYIKAKKAYYAFSANKNAAGIPGQMIKNGWASRATSKGAQWLYFGNDGRNQKQKSGAYRIYPKNNALYLLNSSGYLVRNKMMRAANKGYYLADKNGKVYTNKLVKYGRYRYYFTSSGKCAGWKNRWVKLNAANGRYYYFGKVAGRVQEKRGIQKVTVGRKFIGWFQFASNGNHFQDRMVSGRYYLPDGRMASGLRKVKGAYYFFERSSSKKYRGKMYKGTWVKYRNKYYLATSKGKLIVSGWRTYRGEKYYFKNCVALTNQNIQYKDGTYGYLDSRGRFNTGWTIISNSRNLVQYRDLKTGKKLRNCTKTIAGVNYRFDKKGYRVNDRTKEFRQKSYYVECDRVNGVMTVYTNSSKTIPIKTIRVSVGKAETPTPLGPYTIKRADRWQLLMGPSYGQYGSHVTGGIYIHSIACGQPNPYNLPAAEYMKLGNPASHGCIRCCVADAKWIWENCNGSRIKIIDGVYSDKNTTKGPLGRNPITPLRGSGNFDPTDPSV</sequence>
<feature type="region of interest" description="Disordered" evidence="7">
    <location>
        <begin position="35"/>
        <end position="178"/>
    </location>
</feature>
<dbReference type="UniPathway" id="UPA00219"/>
<dbReference type="GO" id="GO:0071555">
    <property type="term" value="P:cell wall organization"/>
    <property type="evidence" value="ECO:0007669"/>
    <property type="project" value="UniProtKB-UniRule"/>
</dbReference>
<dbReference type="RefSeq" id="WP_156354467.1">
    <property type="nucleotide sequence ID" value="NZ_CACRST010000018.1"/>
</dbReference>
<keyword evidence="5 6" id="KW-0961">Cell wall biogenesis/degradation</keyword>
<dbReference type="InterPro" id="IPR050979">
    <property type="entry name" value="LD-transpeptidase"/>
</dbReference>
<evidence type="ECO:0000256" key="3">
    <source>
        <dbReference type="ARBA" id="ARBA00022960"/>
    </source>
</evidence>
<feature type="compositionally biased region" description="Acidic residues" evidence="7">
    <location>
        <begin position="40"/>
        <end position="53"/>
    </location>
</feature>
<keyword evidence="4 6" id="KW-0573">Peptidoglycan synthesis</keyword>
<feature type="compositionally biased region" description="Acidic residues" evidence="7">
    <location>
        <begin position="95"/>
        <end position="131"/>
    </location>
</feature>
<feature type="region of interest" description="Disordered" evidence="7">
    <location>
        <begin position="887"/>
        <end position="912"/>
    </location>
</feature>
<keyword evidence="3 6" id="KW-0133">Cell shape</keyword>
<dbReference type="GO" id="GO:0005576">
    <property type="term" value="C:extracellular region"/>
    <property type="evidence" value="ECO:0007669"/>
    <property type="project" value="TreeGrafter"/>
</dbReference>
<evidence type="ECO:0000259" key="9">
    <source>
        <dbReference type="PROSITE" id="PS52029"/>
    </source>
</evidence>
<dbReference type="GO" id="GO:0016740">
    <property type="term" value="F:transferase activity"/>
    <property type="evidence" value="ECO:0007669"/>
    <property type="project" value="UniProtKB-KW"/>
</dbReference>
<evidence type="ECO:0000256" key="1">
    <source>
        <dbReference type="ARBA" id="ARBA00004752"/>
    </source>
</evidence>
<gene>
    <name evidence="10" type="ORF">BGLFYP119_02005</name>
</gene>
<proteinExistence type="predicted"/>
<evidence type="ECO:0000256" key="2">
    <source>
        <dbReference type="ARBA" id="ARBA00022679"/>
    </source>
</evidence>
<evidence type="ECO:0000256" key="8">
    <source>
        <dbReference type="SAM" id="SignalP"/>
    </source>
</evidence>
<feature type="signal peptide" evidence="8">
    <location>
        <begin position="1"/>
        <end position="22"/>
    </location>
</feature>
<protein>
    <submittedName>
        <fullName evidence="10">L,D-transpeptidase catalytic domain</fullName>
    </submittedName>
</protein>
<comment type="pathway">
    <text evidence="1 6">Cell wall biogenesis; peptidoglycan biosynthesis.</text>
</comment>
<feature type="active site" description="Proton donor/acceptor" evidence="6">
    <location>
        <position position="826"/>
    </location>
</feature>
<feature type="active site" description="Nucleophile" evidence="6">
    <location>
        <position position="854"/>
    </location>
</feature>
<evidence type="ECO:0000256" key="6">
    <source>
        <dbReference type="PROSITE-ProRule" id="PRU01373"/>
    </source>
</evidence>
<evidence type="ECO:0000313" key="10">
    <source>
        <dbReference type="EMBL" id="VYT14936.1"/>
    </source>
</evidence>
<dbReference type="Gene3D" id="2.40.440.10">
    <property type="entry name" value="L,D-transpeptidase catalytic domain-like"/>
    <property type="match status" value="1"/>
</dbReference>
<feature type="domain" description="L,D-TPase catalytic" evidence="9">
    <location>
        <begin position="754"/>
        <end position="877"/>
    </location>
</feature>
<dbReference type="PANTHER" id="PTHR30582">
    <property type="entry name" value="L,D-TRANSPEPTIDASE"/>
    <property type="match status" value="1"/>
</dbReference>
<dbReference type="CDD" id="cd16913">
    <property type="entry name" value="YkuD_like"/>
    <property type="match status" value="1"/>
</dbReference>
<evidence type="ECO:0000256" key="5">
    <source>
        <dbReference type="ARBA" id="ARBA00023316"/>
    </source>
</evidence>
<accession>A0A6N2UI42</accession>
<dbReference type="SUPFAM" id="SSF69360">
    <property type="entry name" value="Cell wall binding repeat"/>
    <property type="match status" value="2"/>
</dbReference>
<organism evidence="10">
    <name type="scientific">Blautia glucerasea</name>
    <dbReference type="NCBI Taxonomy" id="536633"/>
    <lineage>
        <taxon>Bacteria</taxon>
        <taxon>Bacillati</taxon>
        <taxon>Bacillota</taxon>
        <taxon>Clostridia</taxon>
        <taxon>Lachnospirales</taxon>
        <taxon>Lachnospiraceae</taxon>
        <taxon>Blautia</taxon>
    </lineage>
</organism>
<dbReference type="PROSITE" id="PS52029">
    <property type="entry name" value="LD_TPASE"/>
    <property type="match status" value="1"/>
</dbReference>